<evidence type="ECO:0000256" key="6">
    <source>
        <dbReference type="SAM" id="MobiDB-lite"/>
    </source>
</evidence>
<dbReference type="GO" id="GO:0034755">
    <property type="term" value="P:iron ion transmembrane transport"/>
    <property type="evidence" value="ECO:0007669"/>
    <property type="project" value="TreeGrafter"/>
</dbReference>
<evidence type="ECO:0000256" key="2">
    <source>
        <dbReference type="ARBA" id="ARBA00009965"/>
    </source>
</evidence>
<feature type="transmembrane region" description="Helical" evidence="7">
    <location>
        <begin position="59"/>
        <end position="77"/>
    </location>
</feature>
<feature type="transmembrane region" description="Helical" evidence="7">
    <location>
        <begin position="487"/>
        <end position="509"/>
    </location>
</feature>
<gene>
    <name evidence="8" type="ORF">MSP1404_LOCUS5440</name>
</gene>
<evidence type="ECO:0000313" key="8">
    <source>
        <dbReference type="EMBL" id="CAD8586338.1"/>
    </source>
</evidence>
<feature type="transmembrane region" description="Helical" evidence="7">
    <location>
        <begin position="139"/>
        <end position="158"/>
    </location>
</feature>
<evidence type="ECO:0000256" key="4">
    <source>
        <dbReference type="ARBA" id="ARBA00022989"/>
    </source>
</evidence>
<protein>
    <recommendedName>
        <fullName evidence="9">Metal ion transporter family</fullName>
    </recommendedName>
</protein>
<evidence type="ECO:0000256" key="7">
    <source>
        <dbReference type="SAM" id="Phobius"/>
    </source>
</evidence>
<feature type="transmembrane region" description="Helical" evidence="7">
    <location>
        <begin position="199"/>
        <end position="219"/>
    </location>
</feature>
<feature type="compositionally biased region" description="Basic and acidic residues" evidence="6">
    <location>
        <begin position="34"/>
        <end position="48"/>
    </location>
</feature>
<feature type="transmembrane region" description="Helical" evidence="7">
    <location>
        <begin position="412"/>
        <end position="435"/>
    </location>
</feature>
<dbReference type="GO" id="GO:0015086">
    <property type="term" value="F:cadmium ion transmembrane transporter activity"/>
    <property type="evidence" value="ECO:0007669"/>
    <property type="project" value="TreeGrafter"/>
</dbReference>
<feature type="transmembrane region" description="Helical" evidence="7">
    <location>
        <begin position="97"/>
        <end position="119"/>
    </location>
</feature>
<dbReference type="InterPro" id="IPR001046">
    <property type="entry name" value="NRAMP_fam"/>
</dbReference>
<comment type="similarity">
    <text evidence="2">Belongs to the NRAMP (TC 2.A.55) family.</text>
</comment>
<dbReference type="PANTHER" id="PTHR11706">
    <property type="entry name" value="SOLUTE CARRIER PROTEIN FAMILY 11 MEMBER"/>
    <property type="match status" value="1"/>
</dbReference>
<feature type="transmembrane region" description="Helical" evidence="7">
    <location>
        <begin position="288"/>
        <end position="310"/>
    </location>
</feature>
<dbReference type="NCBIfam" id="TIGR01197">
    <property type="entry name" value="nramp"/>
    <property type="match status" value="1"/>
</dbReference>
<feature type="transmembrane region" description="Helical" evidence="7">
    <location>
        <begin position="242"/>
        <end position="267"/>
    </location>
</feature>
<evidence type="ECO:0008006" key="9">
    <source>
        <dbReference type="Google" id="ProtNLM"/>
    </source>
</evidence>
<dbReference type="HAMAP" id="MF_00221">
    <property type="entry name" value="NRAMP"/>
    <property type="match status" value="1"/>
</dbReference>
<proteinExistence type="inferred from homology"/>
<reference evidence="8" key="1">
    <citation type="submission" date="2021-01" db="EMBL/GenBank/DDBJ databases">
        <authorList>
            <person name="Corre E."/>
            <person name="Pelletier E."/>
            <person name="Niang G."/>
            <person name="Scheremetjew M."/>
            <person name="Finn R."/>
            <person name="Kale V."/>
            <person name="Holt S."/>
            <person name="Cochrane G."/>
            <person name="Meng A."/>
            <person name="Brown T."/>
            <person name="Cohen L."/>
        </authorList>
    </citation>
    <scope>NUCLEOTIDE SEQUENCE</scope>
    <source>
        <strain evidence="8">CCMP494</strain>
    </source>
</reference>
<dbReference type="PANTHER" id="PTHR11706:SF54">
    <property type="entry name" value="METAL TRANSPORTER NRAMP1"/>
    <property type="match status" value="1"/>
</dbReference>
<keyword evidence="3 7" id="KW-0812">Transmembrane</keyword>
<dbReference type="GO" id="GO:0005886">
    <property type="term" value="C:plasma membrane"/>
    <property type="evidence" value="ECO:0007669"/>
    <property type="project" value="TreeGrafter"/>
</dbReference>
<feature type="transmembrane region" description="Helical" evidence="7">
    <location>
        <begin position="456"/>
        <end position="475"/>
    </location>
</feature>
<dbReference type="Pfam" id="PF01566">
    <property type="entry name" value="Nramp"/>
    <property type="match status" value="1"/>
</dbReference>
<feature type="transmembrane region" description="Helical" evidence="7">
    <location>
        <begin position="164"/>
        <end position="187"/>
    </location>
</feature>
<sequence length="542" mass="58531">MMSMSSMSIESEDNGEFDAIATGERSDGGQLGARGREQKEKSAPDVRVEGMDDDDSFSLRKFAAFVGPGFLMCIAYVDPGNFESNLQAGCQFGYSLLWVLMWATLMGLYIQALSVRLGLATGWHLARVMRDEYPTPARYSLWIVTELAIIASDVPEVIGTALALKLIFGLPTVWGVLVTSASTLLFLALQQFGVRKLEAFMGSLVGVMSVCFVAQMGMLEGGDGGEVIKGIVVPIFQNGKALFIGISIIGAVVMPHNLFLHSALVLSRSFELGERSVRRALKYNVAESALALAVTLVINFAVTIVAAQSIRDADFDDPTGEKRQGIIDRPLQNAPDMLKDVLGKSAKGLFAAALLASGQSSTITGTYAGQFVMEGFLEIKINPVLRAFLTRTCAILPSLLVTIIAGDEYAEFLIVISSVFLSFQLPFALIPLVKFCGSEKIVGAMAIDPRALQRTWVIVSAIVFANIVLLCVWVHESGAVNGSPGGVFLGLFVALFMILYCASLSALALRPVTQNLTMQVRDRLENKDFDRLDASAEGEEYI</sequence>
<dbReference type="GO" id="GO:0005384">
    <property type="term" value="F:manganese ion transmembrane transporter activity"/>
    <property type="evidence" value="ECO:0007669"/>
    <property type="project" value="TreeGrafter"/>
</dbReference>
<dbReference type="NCBIfam" id="NF001923">
    <property type="entry name" value="PRK00701.1"/>
    <property type="match status" value="1"/>
</dbReference>
<organism evidence="8">
    <name type="scientific">Micromonas pusilla</name>
    <name type="common">Picoplanktonic green alga</name>
    <name type="synonym">Chromulina pusilla</name>
    <dbReference type="NCBI Taxonomy" id="38833"/>
    <lineage>
        <taxon>Eukaryota</taxon>
        <taxon>Viridiplantae</taxon>
        <taxon>Chlorophyta</taxon>
        <taxon>Mamiellophyceae</taxon>
        <taxon>Mamiellales</taxon>
        <taxon>Mamiellaceae</taxon>
        <taxon>Micromonas</taxon>
    </lineage>
</organism>
<accession>A0A7S0PRE3</accession>
<dbReference type="AlphaFoldDB" id="A0A7S0PRE3"/>
<feature type="region of interest" description="Disordered" evidence="6">
    <location>
        <begin position="1"/>
        <end position="48"/>
    </location>
</feature>
<dbReference type="NCBIfam" id="NF037982">
    <property type="entry name" value="Nramp_1"/>
    <property type="match status" value="1"/>
</dbReference>
<evidence type="ECO:0000256" key="3">
    <source>
        <dbReference type="ARBA" id="ARBA00022692"/>
    </source>
</evidence>
<dbReference type="EMBL" id="HBEV01007120">
    <property type="protein sequence ID" value="CAD8586338.1"/>
    <property type="molecule type" value="Transcribed_RNA"/>
</dbReference>
<feature type="transmembrane region" description="Helical" evidence="7">
    <location>
        <begin position="388"/>
        <end position="406"/>
    </location>
</feature>
<feature type="transmembrane region" description="Helical" evidence="7">
    <location>
        <begin position="348"/>
        <end position="368"/>
    </location>
</feature>
<dbReference type="PRINTS" id="PR00447">
    <property type="entry name" value="NATRESASSCMP"/>
</dbReference>
<evidence type="ECO:0000256" key="5">
    <source>
        <dbReference type="ARBA" id="ARBA00023136"/>
    </source>
</evidence>
<evidence type="ECO:0000256" key="1">
    <source>
        <dbReference type="ARBA" id="ARBA00004141"/>
    </source>
</evidence>
<keyword evidence="4 7" id="KW-1133">Transmembrane helix</keyword>
<name>A0A7S0PRE3_MICPS</name>
<keyword evidence="5 7" id="KW-0472">Membrane</keyword>
<comment type="subcellular location">
    <subcellularLocation>
        <location evidence="1">Membrane</location>
        <topology evidence="1">Multi-pass membrane protein</topology>
    </subcellularLocation>
</comment>